<dbReference type="InterPro" id="IPR010280">
    <property type="entry name" value="U5_MeTrfase_fam"/>
</dbReference>
<keyword evidence="8" id="KW-1185">Reference proteome</keyword>
<dbReference type="PANTHER" id="PTHR11061:SF30">
    <property type="entry name" value="TRNA (URACIL(54)-C(5))-METHYLTRANSFERASE"/>
    <property type="match status" value="1"/>
</dbReference>
<dbReference type="PROSITE" id="PS01231">
    <property type="entry name" value="TRMA_2"/>
    <property type="match status" value="1"/>
</dbReference>
<evidence type="ECO:0000313" key="7">
    <source>
        <dbReference type="EMBL" id="PHK98018.1"/>
    </source>
</evidence>
<feature type="binding site" evidence="4">
    <location>
        <position position="304"/>
    </location>
    <ligand>
        <name>S-adenosyl-L-methionine</name>
        <dbReference type="ChEBI" id="CHEBI:59789"/>
    </ligand>
</feature>
<dbReference type="Gene3D" id="2.40.50.140">
    <property type="entry name" value="Nucleic acid-binding proteins"/>
    <property type="match status" value="1"/>
</dbReference>
<dbReference type="SUPFAM" id="SSF50249">
    <property type="entry name" value="Nucleic acid-binding proteins"/>
    <property type="match status" value="1"/>
</dbReference>
<feature type="binding site" evidence="4">
    <location>
        <position position="403"/>
    </location>
    <ligand>
        <name>S-adenosyl-L-methionine</name>
        <dbReference type="ChEBI" id="CHEBI:59789"/>
    </ligand>
</feature>
<dbReference type="NCBIfam" id="TIGR00479">
    <property type="entry name" value="rumA"/>
    <property type="match status" value="1"/>
</dbReference>
<dbReference type="CDD" id="cd02440">
    <property type="entry name" value="AdoMet_MTases"/>
    <property type="match status" value="1"/>
</dbReference>
<evidence type="ECO:0000313" key="8">
    <source>
        <dbReference type="Proteomes" id="UP000226437"/>
    </source>
</evidence>
<dbReference type="FunFam" id="3.40.50.150:FF:000009">
    <property type="entry name" value="23S rRNA (Uracil(1939)-C(5))-methyltransferase RlmD"/>
    <property type="match status" value="1"/>
</dbReference>
<feature type="domain" description="TRAM" evidence="6">
    <location>
        <begin position="7"/>
        <end position="66"/>
    </location>
</feature>
<gene>
    <name evidence="7" type="ORF">CGL56_12570</name>
</gene>
<feature type="active site" description="Nucleophile" evidence="4">
    <location>
        <position position="430"/>
    </location>
</feature>
<feature type="binding site" evidence="4">
    <location>
        <position position="354"/>
    </location>
    <ligand>
        <name>S-adenosyl-L-methionine</name>
        <dbReference type="ChEBI" id="CHEBI:59789"/>
    </ligand>
</feature>
<dbReference type="Pfam" id="PF01938">
    <property type="entry name" value="TRAM"/>
    <property type="match status" value="1"/>
</dbReference>
<keyword evidence="3 4" id="KW-0949">S-adenosyl-L-methionine</keyword>
<keyword evidence="1 4" id="KW-0489">Methyltransferase</keyword>
<dbReference type="GO" id="GO:0070041">
    <property type="term" value="F:rRNA (uridine-C5-)-methyltransferase activity"/>
    <property type="evidence" value="ECO:0007669"/>
    <property type="project" value="TreeGrafter"/>
</dbReference>
<dbReference type="Gene3D" id="2.40.50.1070">
    <property type="match status" value="1"/>
</dbReference>
<dbReference type="Proteomes" id="UP000226437">
    <property type="component" value="Unassembled WGS sequence"/>
</dbReference>
<organism evidence="7 8">
    <name type="scientific">Neolewinella marina</name>
    <dbReference type="NCBI Taxonomy" id="438751"/>
    <lineage>
        <taxon>Bacteria</taxon>
        <taxon>Pseudomonadati</taxon>
        <taxon>Bacteroidota</taxon>
        <taxon>Saprospiria</taxon>
        <taxon>Saprospirales</taxon>
        <taxon>Lewinellaceae</taxon>
        <taxon>Neolewinella</taxon>
    </lineage>
</organism>
<dbReference type="SUPFAM" id="SSF53335">
    <property type="entry name" value="S-adenosyl-L-methionine-dependent methyltransferases"/>
    <property type="match status" value="1"/>
</dbReference>
<dbReference type="InterPro" id="IPR030391">
    <property type="entry name" value="MeTrfase_TrmA_CS"/>
</dbReference>
<evidence type="ECO:0000256" key="5">
    <source>
        <dbReference type="PROSITE-ProRule" id="PRU10015"/>
    </source>
</evidence>
<name>A0A2G0CDG3_9BACT</name>
<evidence type="ECO:0000256" key="4">
    <source>
        <dbReference type="PROSITE-ProRule" id="PRU01024"/>
    </source>
</evidence>
<dbReference type="PROSITE" id="PS01230">
    <property type="entry name" value="TRMA_1"/>
    <property type="match status" value="1"/>
</dbReference>
<dbReference type="EMBL" id="PDLO01000005">
    <property type="protein sequence ID" value="PHK98018.1"/>
    <property type="molecule type" value="Genomic_DNA"/>
</dbReference>
<evidence type="ECO:0000256" key="2">
    <source>
        <dbReference type="ARBA" id="ARBA00022679"/>
    </source>
</evidence>
<dbReference type="InterPro" id="IPR030390">
    <property type="entry name" value="MeTrfase_TrmA_AS"/>
</dbReference>
<dbReference type="Pfam" id="PF05958">
    <property type="entry name" value="tRNA_U5-meth_tr"/>
    <property type="match status" value="1"/>
</dbReference>
<dbReference type="AlphaFoldDB" id="A0A2G0CDG3"/>
<dbReference type="Gene3D" id="3.40.50.150">
    <property type="entry name" value="Vaccinia Virus protein VP39"/>
    <property type="match status" value="1"/>
</dbReference>
<evidence type="ECO:0000256" key="3">
    <source>
        <dbReference type="ARBA" id="ARBA00022691"/>
    </source>
</evidence>
<dbReference type="RefSeq" id="WP_099106917.1">
    <property type="nucleotide sequence ID" value="NZ_JAATJF010000002.1"/>
</dbReference>
<reference evidence="7 8" key="1">
    <citation type="submission" date="2017-10" db="EMBL/GenBank/DDBJ databases">
        <title>The draft genome sequence of Lewinella marina KCTC 32374.</title>
        <authorList>
            <person name="Wang K."/>
        </authorList>
    </citation>
    <scope>NUCLEOTIDE SEQUENCE [LARGE SCALE GENOMIC DNA]</scope>
    <source>
        <strain evidence="7 8">MKG-38</strain>
    </source>
</reference>
<evidence type="ECO:0000256" key="1">
    <source>
        <dbReference type="ARBA" id="ARBA00022603"/>
    </source>
</evidence>
<accession>A0A2G0CDG3</accession>
<evidence type="ECO:0000259" key="6">
    <source>
        <dbReference type="PROSITE" id="PS50926"/>
    </source>
</evidence>
<feature type="binding site" evidence="4">
    <location>
        <position position="333"/>
    </location>
    <ligand>
        <name>S-adenosyl-L-methionine</name>
        <dbReference type="ChEBI" id="CHEBI:59789"/>
    </ligand>
</feature>
<comment type="caution">
    <text evidence="7">The sequence shown here is derived from an EMBL/GenBank/DDBJ whole genome shotgun (WGS) entry which is preliminary data.</text>
</comment>
<protein>
    <submittedName>
        <fullName evidence="7">23S rRNA (Uracil(1939)-C(5))-methyltransferase RlmD</fullName>
    </submittedName>
</protein>
<dbReference type="GO" id="GO:0070475">
    <property type="term" value="P:rRNA base methylation"/>
    <property type="evidence" value="ECO:0007669"/>
    <property type="project" value="TreeGrafter"/>
</dbReference>
<dbReference type="InterPro" id="IPR029063">
    <property type="entry name" value="SAM-dependent_MTases_sf"/>
</dbReference>
<keyword evidence="2 4" id="KW-0808">Transferase</keyword>
<proteinExistence type="inferred from homology"/>
<dbReference type="InterPro" id="IPR012340">
    <property type="entry name" value="NA-bd_OB-fold"/>
</dbReference>
<sequence length="479" mass="54589">MARRRKNRFPARIDQVTITGLADKGFCVGKTEEGLTVFVEDVAPGDVVDVRPFRKKKKVLFAAPLHFHQRSSERVEPFCQHFGVCGGCKWQHFAYAGQLREKERMVHDAFRRLGKVEVKEWEPILGSEDIRFYRNKLEFGCANRRWLTTEEIGTDIDNEEPVIGFHKAGAYDKLIQIEECHLQHGPSNELRNGLRALATELAVPFFDMRERHGLLRQMMVRTTTTDECMVVIAFFSDDQPTIRRFLDAALERFGSEITSLFYCINPKVNEYLMDLEMVHYAGQEYITERLDHVAFRIGPKSFFQTNTRQAERLYAIARDFAGLTGEENVYDLYTGLGSIALYVADRCRKVVGIEEIAAAIDDARENARLNNVGNATFYAGQVQDILTDAFAADHGKPDVLITDPPRAGMHPKVVNMLLEMEVPRIVYVSCNPATQARDLALLDERYEILRARPVDMFPHTSHVENVVLLSLRNLDAVKG</sequence>
<dbReference type="OrthoDB" id="9804590at2"/>
<dbReference type="PANTHER" id="PTHR11061">
    <property type="entry name" value="RNA M5U METHYLTRANSFERASE"/>
    <property type="match status" value="1"/>
</dbReference>
<feature type="active site" evidence="5">
    <location>
        <position position="430"/>
    </location>
</feature>
<comment type="similarity">
    <text evidence="4">Belongs to the class I-like SAM-binding methyltransferase superfamily. RNA M5U methyltransferase family.</text>
</comment>
<dbReference type="InterPro" id="IPR002792">
    <property type="entry name" value="TRAM_dom"/>
</dbReference>
<dbReference type="PROSITE" id="PS50926">
    <property type="entry name" value="TRAM"/>
    <property type="match status" value="1"/>
</dbReference>
<dbReference type="PROSITE" id="PS51687">
    <property type="entry name" value="SAM_MT_RNA_M5U"/>
    <property type="match status" value="1"/>
</dbReference>